<dbReference type="InterPro" id="IPR024187">
    <property type="entry name" value="Sig_transdc_resp-reg_cit/mal"/>
</dbReference>
<keyword evidence="4 9" id="KW-0902">Two-component regulatory system</keyword>
<evidence type="ECO:0000256" key="7">
    <source>
        <dbReference type="ARBA" id="ARBA00023159"/>
    </source>
</evidence>
<dbReference type="PANTHER" id="PTHR45526:SF1">
    <property type="entry name" value="TRANSCRIPTIONAL REGULATORY PROTEIN DCUR-RELATED"/>
    <property type="match status" value="1"/>
</dbReference>
<keyword evidence="2 9" id="KW-0963">Cytoplasm</keyword>
<comment type="caution">
    <text evidence="12">The sequence shown here is derived from an EMBL/GenBank/DDBJ whole genome shotgun (WGS) entry which is preliminary data.</text>
</comment>
<evidence type="ECO:0000313" key="12">
    <source>
        <dbReference type="EMBL" id="PNY79291.1"/>
    </source>
</evidence>
<dbReference type="Pfam" id="PF00072">
    <property type="entry name" value="Response_reg"/>
    <property type="match status" value="1"/>
</dbReference>
<reference evidence="12 13" key="1">
    <citation type="submission" date="2018-01" db="EMBL/GenBank/DDBJ databases">
        <title>Deinococcus koreensis sp. nov., a radiation-resistant bacterium isolated from river water.</title>
        <authorList>
            <person name="Choi A."/>
        </authorList>
    </citation>
    <scope>NUCLEOTIDE SEQUENCE [LARGE SCALE GENOMIC DNA]</scope>
    <source>
        <strain evidence="12 13">SJW1-2</strain>
    </source>
</reference>
<dbReference type="GO" id="GO:0003700">
    <property type="term" value="F:DNA-binding transcription factor activity"/>
    <property type="evidence" value="ECO:0007669"/>
    <property type="project" value="InterPro"/>
</dbReference>
<gene>
    <name evidence="12" type="ORF">CVO96_19370</name>
</gene>
<evidence type="ECO:0000256" key="2">
    <source>
        <dbReference type="ARBA" id="ARBA00022490"/>
    </source>
</evidence>
<dbReference type="GO" id="GO:0000156">
    <property type="term" value="F:phosphorelay response regulator activity"/>
    <property type="evidence" value="ECO:0007669"/>
    <property type="project" value="TreeGrafter"/>
</dbReference>
<dbReference type="OrthoDB" id="9759232at2"/>
<protein>
    <recommendedName>
        <fullName evidence="9">Transcriptional regulatory protein</fullName>
    </recommendedName>
</protein>
<dbReference type="SUPFAM" id="SSF52172">
    <property type="entry name" value="CheY-like"/>
    <property type="match status" value="1"/>
</dbReference>
<keyword evidence="5 9" id="KW-0805">Transcription regulation</keyword>
<dbReference type="GO" id="GO:0005737">
    <property type="term" value="C:cytoplasm"/>
    <property type="evidence" value="ECO:0007669"/>
    <property type="project" value="UniProtKB-SubCell"/>
</dbReference>
<dbReference type="Gene3D" id="3.40.50.2300">
    <property type="match status" value="1"/>
</dbReference>
<feature type="domain" description="Response regulatory" evidence="11">
    <location>
        <begin position="11"/>
        <end position="127"/>
    </location>
</feature>
<dbReference type="GO" id="GO:0016301">
    <property type="term" value="F:kinase activity"/>
    <property type="evidence" value="ECO:0007669"/>
    <property type="project" value="UniProtKB-KW"/>
</dbReference>
<dbReference type="GO" id="GO:0003677">
    <property type="term" value="F:DNA binding"/>
    <property type="evidence" value="ECO:0007669"/>
    <property type="project" value="UniProtKB-KW"/>
</dbReference>
<feature type="modified residue" description="4-aspartylphosphate" evidence="10">
    <location>
        <position position="62"/>
    </location>
</feature>
<dbReference type="EMBL" id="PPPD01000004">
    <property type="protein sequence ID" value="PNY79291.1"/>
    <property type="molecule type" value="Genomic_DNA"/>
</dbReference>
<keyword evidence="12" id="KW-0808">Transferase</keyword>
<dbReference type="SMART" id="SM00448">
    <property type="entry name" value="REC"/>
    <property type="match status" value="1"/>
</dbReference>
<proteinExistence type="predicted"/>
<evidence type="ECO:0000259" key="11">
    <source>
        <dbReference type="PROSITE" id="PS50110"/>
    </source>
</evidence>
<keyword evidence="13" id="KW-1185">Reference proteome</keyword>
<evidence type="ECO:0000256" key="1">
    <source>
        <dbReference type="ARBA" id="ARBA00004496"/>
    </source>
</evidence>
<keyword evidence="8 9" id="KW-0804">Transcription</keyword>
<dbReference type="Proteomes" id="UP000236379">
    <property type="component" value="Unassembled WGS sequence"/>
</dbReference>
<dbReference type="InterPro" id="IPR001789">
    <property type="entry name" value="Sig_transdc_resp-reg_receiver"/>
</dbReference>
<evidence type="ECO:0000313" key="13">
    <source>
        <dbReference type="Proteomes" id="UP000236379"/>
    </source>
</evidence>
<keyword evidence="7 9" id="KW-0010">Activator</keyword>
<evidence type="ECO:0000256" key="10">
    <source>
        <dbReference type="PROSITE-ProRule" id="PRU00169"/>
    </source>
</evidence>
<accession>A0A2K3URX1</accession>
<keyword evidence="12" id="KW-0418">Kinase</keyword>
<dbReference type="PIRSF" id="PIRSF006171">
    <property type="entry name" value="RR_citrat_malat"/>
    <property type="match status" value="1"/>
</dbReference>
<dbReference type="InterPro" id="IPR051271">
    <property type="entry name" value="2C-system_Tx_regulators"/>
</dbReference>
<name>A0A2K3URX1_9DEIO</name>
<dbReference type="InterPro" id="IPR011006">
    <property type="entry name" value="CheY-like_superfamily"/>
</dbReference>
<evidence type="ECO:0000256" key="9">
    <source>
        <dbReference type="PIRNR" id="PIRNR006171"/>
    </source>
</evidence>
<organism evidence="12 13">
    <name type="scientific">Deinococcus koreensis</name>
    <dbReference type="NCBI Taxonomy" id="2054903"/>
    <lineage>
        <taxon>Bacteria</taxon>
        <taxon>Thermotogati</taxon>
        <taxon>Deinococcota</taxon>
        <taxon>Deinococci</taxon>
        <taxon>Deinococcales</taxon>
        <taxon>Deinococcaceae</taxon>
        <taxon>Deinococcus</taxon>
    </lineage>
</organism>
<comment type="subcellular location">
    <subcellularLocation>
        <location evidence="1 9">Cytoplasm</location>
    </subcellularLocation>
</comment>
<evidence type="ECO:0000256" key="6">
    <source>
        <dbReference type="ARBA" id="ARBA00023125"/>
    </source>
</evidence>
<dbReference type="PANTHER" id="PTHR45526">
    <property type="entry name" value="TRANSCRIPTIONAL REGULATORY PROTEIN DPIA"/>
    <property type="match status" value="1"/>
</dbReference>
<evidence type="ECO:0000256" key="5">
    <source>
        <dbReference type="ARBA" id="ARBA00023015"/>
    </source>
</evidence>
<evidence type="ECO:0000256" key="4">
    <source>
        <dbReference type="ARBA" id="ARBA00023012"/>
    </source>
</evidence>
<keyword evidence="6 9" id="KW-0238">DNA-binding</keyword>
<dbReference type="PROSITE" id="PS50110">
    <property type="entry name" value="RESPONSE_REGULATORY"/>
    <property type="match status" value="1"/>
</dbReference>
<dbReference type="RefSeq" id="WP_103314118.1">
    <property type="nucleotide sequence ID" value="NZ_PPPD01000004.1"/>
</dbReference>
<sequence length="248" mass="26741">MSPPPQRPDVRVLLVEDDSRVARVNRELLERDPGVHVVGSAASCAQGDALAQALAPDLILLDVQLPDGSGLGLLRHWRSVGRTTDVALITAADDEASVRLALAHGAFDYLIKPFTGARLAELVARHRTRRTPPATRPPARLDQAALDRRLGVPTTGEQGRGDGPLPRGIDAHTLERVAQALQVAGPGRSAEDVGDRLNLSRVTAWRYLEYLVRCGRARLDHQYGLPGRPAKLYHADEAAPLESGDAPD</sequence>
<evidence type="ECO:0000256" key="3">
    <source>
        <dbReference type="ARBA" id="ARBA00022553"/>
    </source>
</evidence>
<dbReference type="AlphaFoldDB" id="A0A2K3URX1"/>
<evidence type="ECO:0000256" key="8">
    <source>
        <dbReference type="ARBA" id="ARBA00023163"/>
    </source>
</evidence>
<keyword evidence="3 10" id="KW-0597">Phosphoprotein</keyword>